<evidence type="ECO:0000256" key="1">
    <source>
        <dbReference type="SAM" id="SignalP"/>
    </source>
</evidence>
<protein>
    <submittedName>
        <fullName evidence="2">Uncharacterized protein</fullName>
    </submittedName>
</protein>
<feature type="signal peptide" evidence="1">
    <location>
        <begin position="1"/>
        <end position="26"/>
    </location>
</feature>
<keyword evidence="3" id="KW-1185">Reference proteome</keyword>
<keyword evidence="1" id="KW-0732">Signal</keyword>
<reference evidence="2 3" key="1">
    <citation type="submission" date="2017-06" db="EMBL/GenBank/DDBJ databases">
        <authorList>
            <person name="Kim H.J."/>
            <person name="Triplett B.A."/>
        </authorList>
    </citation>
    <scope>NUCLEOTIDE SEQUENCE [LARGE SCALE GENOMIC DNA]</scope>
    <source>
        <strain evidence="2 3">DSM 25597</strain>
    </source>
</reference>
<dbReference type="AlphaFoldDB" id="A0A239CNA4"/>
<dbReference type="EMBL" id="FZNY01000008">
    <property type="protein sequence ID" value="SNS20974.1"/>
    <property type="molecule type" value="Genomic_DNA"/>
</dbReference>
<proteinExistence type="predicted"/>
<evidence type="ECO:0000313" key="3">
    <source>
        <dbReference type="Proteomes" id="UP000198379"/>
    </source>
</evidence>
<evidence type="ECO:0000313" key="2">
    <source>
        <dbReference type="EMBL" id="SNS20974.1"/>
    </source>
</evidence>
<dbReference type="Proteomes" id="UP000198379">
    <property type="component" value="Unassembled WGS sequence"/>
</dbReference>
<gene>
    <name evidence="2" type="ORF">SAMN06265376_10872</name>
</gene>
<dbReference type="OrthoDB" id="1437492at2"/>
<accession>A0A239CNA4</accession>
<dbReference type="PROSITE" id="PS51257">
    <property type="entry name" value="PROKAR_LIPOPROTEIN"/>
    <property type="match status" value="1"/>
</dbReference>
<feature type="chain" id="PRO_5012737587" evidence="1">
    <location>
        <begin position="27"/>
        <end position="123"/>
    </location>
</feature>
<organism evidence="2 3">
    <name type="scientific">Dokdonia pacifica</name>
    <dbReference type="NCBI Taxonomy" id="1627892"/>
    <lineage>
        <taxon>Bacteria</taxon>
        <taxon>Pseudomonadati</taxon>
        <taxon>Bacteroidota</taxon>
        <taxon>Flavobacteriia</taxon>
        <taxon>Flavobacteriales</taxon>
        <taxon>Flavobacteriaceae</taxon>
        <taxon>Dokdonia</taxon>
    </lineage>
</organism>
<name>A0A239CNA4_9FLAO</name>
<sequence>MKSQRHFLPYCYIACTLFLLSSITSCVSTRVEANPYQDGAVNIACQKKSSWSYFWGLKQKTVSANPEIEGTECPCRNKAMTWVQTKSSLGDFLLSLVTVGTVNHRTVTYGCARDQEGDGGLDD</sequence>
<dbReference type="RefSeq" id="WP_089373357.1">
    <property type="nucleotide sequence ID" value="NZ_BMEP01000009.1"/>
</dbReference>